<name>A0A8X6U5M8_NEPPI</name>
<sequence>MAPLKKIIVPRLELCASILFIKLMQRIQTALRLEEFTGVTLTIRLILSIKMLGDDVNSSKMLETHLWWEDPAFLTSSEYPQREILDNVIQDDLQCELKSEL</sequence>
<reference evidence="1" key="1">
    <citation type="submission" date="2020-08" db="EMBL/GenBank/DDBJ databases">
        <title>Multicomponent nature underlies the extraordinary mechanical properties of spider dragline silk.</title>
        <authorList>
            <person name="Kono N."/>
            <person name="Nakamura H."/>
            <person name="Mori M."/>
            <person name="Yoshida Y."/>
            <person name="Ohtoshi R."/>
            <person name="Malay A.D."/>
            <person name="Moran D.A.P."/>
            <person name="Tomita M."/>
            <person name="Numata K."/>
            <person name="Arakawa K."/>
        </authorList>
    </citation>
    <scope>NUCLEOTIDE SEQUENCE</scope>
</reference>
<comment type="caution">
    <text evidence="1">The sequence shown here is derived from an EMBL/GenBank/DDBJ whole genome shotgun (WGS) entry which is preliminary data.</text>
</comment>
<evidence type="ECO:0000313" key="2">
    <source>
        <dbReference type="Proteomes" id="UP000887013"/>
    </source>
</evidence>
<organism evidence="1 2">
    <name type="scientific">Nephila pilipes</name>
    <name type="common">Giant wood spider</name>
    <name type="synonym">Nephila maculata</name>
    <dbReference type="NCBI Taxonomy" id="299642"/>
    <lineage>
        <taxon>Eukaryota</taxon>
        <taxon>Metazoa</taxon>
        <taxon>Ecdysozoa</taxon>
        <taxon>Arthropoda</taxon>
        <taxon>Chelicerata</taxon>
        <taxon>Arachnida</taxon>
        <taxon>Araneae</taxon>
        <taxon>Araneomorphae</taxon>
        <taxon>Entelegynae</taxon>
        <taxon>Araneoidea</taxon>
        <taxon>Nephilidae</taxon>
        <taxon>Nephila</taxon>
    </lineage>
</organism>
<proteinExistence type="predicted"/>
<protein>
    <submittedName>
        <fullName evidence="1">Uncharacterized protein</fullName>
    </submittedName>
</protein>
<dbReference type="Proteomes" id="UP000887013">
    <property type="component" value="Unassembled WGS sequence"/>
</dbReference>
<evidence type="ECO:0000313" key="1">
    <source>
        <dbReference type="EMBL" id="GFT77287.1"/>
    </source>
</evidence>
<keyword evidence="2" id="KW-1185">Reference proteome</keyword>
<gene>
    <name evidence="1" type="ORF">NPIL_242131</name>
</gene>
<accession>A0A8X6U5M8</accession>
<dbReference type="AlphaFoldDB" id="A0A8X6U5M8"/>
<dbReference type="EMBL" id="BMAW01117897">
    <property type="protein sequence ID" value="GFT77287.1"/>
    <property type="molecule type" value="Genomic_DNA"/>
</dbReference>